<accession>A0ABT9TN27</accession>
<evidence type="ECO:0000256" key="6">
    <source>
        <dbReference type="ARBA" id="ARBA00022840"/>
    </source>
</evidence>
<evidence type="ECO:0000256" key="8">
    <source>
        <dbReference type="ARBA" id="ARBA00023136"/>
    </source>
</evidence>
<keyword evidence="4" id="KW-0677">Repeat</keyword>
<keyword evidence="11" id="KW-1185">Reference proteome</keyword>
<dbReference type="PROSITE" id="PS00211">
    <property type="entry name" value="ABC_TRANSPORTER_1"/>
    <property type="match status" value="1"/>
</dbReference>
<keyword evidence="8" id="KW-0472">Membrane</keyword>
<evidence type="ECO:0000313" key="11">
    <source>
        <dbReference type="Proteomes" id="UP001244563"/>
    </source>
</evidence>
<evidence type="ECO:0000259" key="9">
    <source>
        <dbReference type="PROSITE" id="PS50893"/>
    </source>
</evidence>
<comment type="caution">
    <text evidence="10">The sequence shown here is derived from an EMBL/GenBank/DDBJ whole genome shotgun (WGS) entry which is preliminary data.</text>
</comment>
<evidence type="ECO:0000256" key="3">
    <source>
        <dbReference type="ARBA" id="ARBA00022597"/>
    </source>
</evidence>
<dbReference type="CDD" id="cd03216">
    <property type="entry name" value="ABC_Carb_Monos_I"/>
    <property type="match status" value="1"/>
</dbReference>
<evidence type="ECO:0000313" key="10">
    <source>
        <dbReference type="EMBL" id="MDQ0103083.1"/>
    </source>
</evidence>
<keyword evidence="2" id="KW-1003">Cell membrane</keyword>
<sequence length="505" mass="54396">MNIETHNGSETRVPYLALEGVTKQFPGVRALNNVRLELFPGEIHVLLGENGAGKSTLLKTMFGTQLPDAGAIKVEGQPVEFHGPRDALSHGIAMVHQEMSLVPQMTAIQNMSLGREKSQAGFIDMAGRRADALKNLARLGFIGDPDAPISELGVAQQQVVELARAIATNAKLIILDEPTASLSLNETARLFDILRELRAEGHALVFVSHRMAEIFELGDRVTVLRDGEVVRTLPMTEDIDEHFLVTLMVGRTLAESTPPPASVLGGDMLKVEGLTRPGAFRDISLTVRAGEIVGLAGMVGAGRTELARGIVGADPTSAGRVLVDGKELQRRTPASTIAAGIAYLTEDRKQQGLVMHMSLASNMTLPRPPGKLGWIRRKQQHHDAAALQHRVALKGSIMRAAGTLSGGNQQKVVLAKWLATDAKVFIFDEPTRGIDVGAKSEIYALMEQLAERGAAILMISSELPEVLRMSSRILVMKKGELVAEMSRKDATEQAIVAAANLEKAK</sequence>
<feature type="domain" description="ABC transporter" evidence="9">
    <location>
        <begin position="16"/>
        <end position="251"/>
    </location>
</feature>
<dbReference type="InterPro" id="IPR050107">
    <property type="entry name" value="ABC_carbohydrate_import_ATPase"/>
</dbReference>
<dbReference type="InterPro" id="IPR003439">
    <property type="entry name" value="ABC_transporter-like_ATP-bd"/>
</dbReference>
<keyword evidence="6" id="KW-0067">ATP-binding</keyword>
<dbReference type="InterPro" id="IPR027417">
    <property type="entry name" value="P-loop_NTPase"/>
</dbReference>
<dbReference type="InterPro" id="IPR017871">
    <property type="entry name" value="ABC_transporter-like_CS"/>
</dbReference>
<dbReference type="PANTHER" id="PTHR43790">
    <property type="entry name" value="CARBOHYDRATE TRANSPORT ATP-BINDING PROTEIN MG119-RELATED"/>
    <property type="match status" value="1"/>
</dbReference>
<dbReference type="Gene3D" id="3.40.50.300">
    <property type="entry name" value="P-loop containing nucleotide triphosphate hydrolases"/>
    <property type="match status" value="2"/>
</dbReference>
<dbReference type="Proteomes" id="UP001244563">
    <property type="component" value="Unassembled WGS sequence"/>
</dbReference>
<reference evidence="10 11" key="1">
    <citation type="submission" date="2023-07" db="EMBL/GenBank/DDBJ databases">
        <title>Sorghum-associated microbial communities from plants grown in Nebraska, USA.</title>
        <authorList>
            <person name="Schachtman D."/>
        </authorList>
    </citation>
    <scope>NUCLEOTIDE SEQUENCE [LARGE SCALE GENOMIC DNA]</scope>
    <source>
        <strain evidence="10 11">CC523</strain>
    </source>
</reference>
<protein>
    <submittedName>
        <fullName evidence="10">ABC-type sugar transport system ATPase subunit</fullName>
    </submittedName>
</protein>
<evidence type="ECO:0000256" key="2">
    <source>
        <dbReference type="ARBA" id="ARBA00022475"/>
    </source>
</evidence>
<name>A0ABT9TN27_PAENI</name>
<evidence type="ECO:0000256" key="1">
    <source>
        <dbReference type="ARBA" id="ARBA00022448"/>
    </source>
</evidence>
<dbReference type="SMART" id="SM00382">
    <property type="entry name" value="AAA"/>
    <property type="match status" value="2"/>
</dbReference>
<dbReference type="PROSITE" id="PS50893">
    <property type="entry name" value="ABC_TRANSPORTER_2"/>
    <property type="match status" value="2"/>
</dbReference>
<dbReference type="CDD" id="cd03215">
    <property type="entry name" value="ABC_Carb_Monos_II"/>
    <property type="match status" value="1"/>
</dbReference>
<gene>
    <name evidence="10" type="ORF">J2T10_002740</name>
</gene>
<dbReference type="EMBL" id="JAUSSW010000007">
    <property type="protein sequence ID" value="MDQ0103083.1"/>
    <property type="molecule type" value="Genomic_DNA"/>
</dbReference>
<evidence type="ECO:0000256" key="5">
    <source>
        <dbReference type="ARBA" id="ARBA00022741"/>
    </source>
</evidence>
<dbReference type="InterPro" id="IPR003593">
    <property type="entry name" value="AAA+_ATPase"/>
</dbReference>
<dbReference type="PANTHER" id="PTHR43790:SF3">
    <property type="entry name" value="D-ALLOSE IMPORT ATP-BINDING PROTEIN ALSA-RELATED"/>
    <property type="match status" value="1"/>
</dbReference>
<keyword evidence="7" id="KW-1278">Translocase</keyword>
<dbReference type="RefSeq" id="WP_064723054.1">
    <property type="nucleotide sequence ID" value="NZ_BDDW01000011.1"/>
</dbReference>
<organism evidence="10 11">
    <name type="scientific">Paenarthrobacter nicotinovorans</name>
    <name type="common">Arthrobacter nicotinovorans</name>
    <dbReference type="NCBI Taxonomy" id="29320"/>
    <lineage>
        <taxon>Bacteria</taxon>
        <taxon>Bacillati</taxon>
        <taxon>Actinomycetota</taxon>
        <taxon>Actinomycetes</taxon>
        <taxon>Micrococcales</taxon>
        <taxon>Micrococcaceae</taxon>
        <taxon>Paenarthrobacter</taxon>
    </lineage>
</organism>
<dbReference type="Pfam" id="PF00005">
    <property type="entry name" value="ABC_tran"/>
    <property type="match status" value="2"/>
</dbReference>
<keyword evidence="1" id="KW-0813">Transport</keyword>
<feature type="domain" description="ABC transporter" evidence="9">
    <location>
        <begin position="263"/>
        <end position="503"/>
    </location>
</feature>
<evidence type="ECO:0000256" key="4">
    <source>
        <dbReference type="ARBA" id="ARBA00022737"/>
    </source>
</evidence>
<proteinExistence type="predicted"/>
<evidence type="ECO:0000256" key="7">
    <source>
        <dbReference type="ARBA" id="ARBA00022967"/>
    </source>
</evidence>
<dbReference type="SUPFAM" id="SSF52540">
    <property type="entry name" value="P-loop containing nucleoside triphosphate hydrolases"/>
    <property type="match status" value="2"/>
</dbReference>
<keyword evidence="3 10" id="KW-0762">Sugar transport</keyword>
<keyword evidence="5" id="KW-0547">Nucleotide-binding</keyword>